<dbReference type="VEuPathDB" id="FungiDB:An13g02940"/>
<keyword evidence="4" id="KW-0436">Ligase</keyword>
<dbReference type="SUPFAM" id="SSF51735">
    <property type="entry name" value="NAD(P)-binding Rossmann-fold domains"/>
    <property type="match status" value="3"/>
</dbReference>
<dbReference type="SMART" id="SM00829">
    <property type="entry name" value="PKS_ER"/>
    <property type="match status" value="1"/>
</dbReference>
<feature type="domain" description="Ketosynthase family 3 (KS3)" evidence="15">
    <location>
        <begin position="373"/>
        <end position="803"/>
    </location>
</feature>
<comment type="caution">
    <text evidence="17">The sequence shown here is derived from an EMBL/GenBank/DDBJ whole genome shotgun (WGS) entry which is preliminary data.</text>
</comment>
<dbReference type="PANTHER" id="PTHR43775:SF20">
    <property type="entry name" value="HYBRID PKS-NRPS SYNTHETASE APDA"/>
    <property type="match status" value="1"/>
</dbReference>
<dbReference type="Pfam" id="PF08240">
    <property type="entry name" value="ADH_N"/>
    <property type="match status" value="1"/>
</dbReference>
<dbReference type="PANTHER" id="PTHR43775">
    <property type="entry name" value="FATTY ACID SYNTHASE"/>
    <property type="match status" value="1"/>
</dbReference>
<keyword evidence="2" id="KW-0596">Phosphopantetheine</keyword>
<dbReference type="Gene3D" id="3.30.559.10">
    <property type="entry name" value="Chloramphenicol acetyltransferase-like domain"/>
    <property type="match status" value="1"/>
</dbReference>
<dbReference type="Pfam" id="PF16197">
    <property type="entry name" value="KAsynt_C_assoc"/>
    <property type="match status" value="1"/>
</dbReference>
<dbReference type="VEuPathDB" id="FungiDB:An14g01910"/>
<keyword evidence="7" id="KW-0677">Repeat</keyword>
<dbReference type="GO" id="GO:0004315">
    <property type="term" value="F:3-oxoacyl-[acyl-carrier-protein] synthase activity"/>
    <property type="evidence" value="ECO:0007669"/>
    <property type="project" value="InterPro"/>
</dbReference>
<dbReference type="InterPro" id="IPR001227">
    <property type="entry name" value="Ac_transferase_dom_sf"/>
</dbReference>
<dbReference type="Gene3D" id="3.40.50.150">
    <property type="entry name" value="Vaccinia Virus protein VP39"/>
    <property type="match status" value="1"/>
</dbReference>
<dbReference type="Pfam" id="PF00501">
    <property type="entry name" value="AMP-binding"/>
    <property type="match status" value="1"/>
</dbReference>
<dbReference type="GO" id="GO:0009403">
    <property type="term" value="P:toxin biosynthetic process"/>
    <property type="evidence" value="ECO:0007669"/>
    <property type="project" value="UniProtKB-ARBA"/>
</dbReference>
<keyword evidence="10" id="KW-0511">Multifunctional enzyme</keyword>
<dbReference type="InterPro" id="IPR014043">
    <property type="entry name" value="Acyl_transferase_dom"/>
</dbReference>
<feature type="region of interest" description="Disordered" evidence="13">
    <location>
        <begin position="2847"/>
        <end position="2880"/>
    </location>
</feature>
<evidence type="ECO:0000256" key="2">
    <source>
        <dbReference type="ARBA" id="ARBA00022450"/>
    </source>
</evidence>
<keyword evidence="3" id="KW-0597">Phosphoprotein</keyword>
<dbReference type="Pfam" id="PF00550">
    <property type="entry name" value="PP-binding"/>
    <property type="match status" value="1"/>
</dbReference>
<dbReference type="InterPro" id="IPR001242">
    <property type="entry name" value="Condensation_dom"/>
</dbReference>
<evidence type="ECO:0000256" key="5">
    <source>
        <dbReference type="ARBA" id="ARBA00022603"/>
    </source>
</evidence>
<dbReference type="Gene3D" id="3.90.180.10">
    <property type="entry name" value="Medium-chain alcohol dehydrogenases, catalytic domain"/>
    <property type="match status" value="1"/>
</dbReference>
<dbReference type="Gene3D" id="3.40.50.12780">
    <property type="entry name" value="N-terminal domain of ligase-like"/>
    <property type="match status" value="1"/>
</dbReference>
<dbReference type="SMART" id="SM00822">
    <property type="entry name" value="PKS_KR"/>
    <property type="match status" value="1"/>
</dbReference>
<evidence type="ECO:0000313" key="17">
    <source>
        <dbReference type="EMBL" id="GAQ42507.1"/>
    </source>
</evidence>
<dbReference type="CDD" id="cd02440">
    <property type="entry name" value="AdoMet_MTases"/>
    <property type="match status" value="1"/>
</dbReference>
<dbReference type="VEuPathDB" id="FungiDB:ATCC64974_25740"/>
<dbReference type="InterPro" id="IPR014031">
    <property type="entry name" value="Ketoacyl_synth_C"/>
</dbReference>
<dbReference type="GO" id="GO:0032259">
    <property type="term" value="P:methylation"/>
    <property type="evidence" value="ECO:0007669"/>
    <property type="project" value="UniProtKB-KW"/>
</dbReference>
<sequence>MAPLQQCCSVQSGNGEGPIELQTSQSIPKIEHPHEVLIRITAVALNPSDYKFPRYLPCVGAVLGCDFCGTIAETRAQATGLKQGDRVCGAVQGCNRARQDNGAFAEYVVADSRLLLRVPQHWSDLQAAALGGVGWYTAGLVMYDALGLIGRPSRPLPAREDGSRVPVLVYGGATATGTMLCQLLSLSGYATIATASPSSSAMVQSFGARSTVPYADPKCAERVRAVTRGELRHAVDCIASFESMSVCAASLCRAGGRLACLEAYQPGWVTKRSVGVSFVMGPEALGMGVDAEGEYYRKPDLEKLQITLELKREMQSMIDAGRITSHPPLELQGGWDGIRNGLRMLQRHEVRGQKLVRFTTLTDETMGSTLDRLEPVAIIGSACRFPGGVASPSQLWELLENPIELVRELPDDRFSADTFYHPKAQSRGHTNVKHAYTLTQDVRKFDASFFNISPAEAKAMDPQQRMLLEVTYEGLERAGVTIESLKGSDTGVFVGMMWNDYLTMQAQDNFNSPTYIGTGTARSIVANRLSYFFDWHGPSFTLDTACSSSLVAVHQAVRAIREGDCEVAVVAGVNLILGPDNFVQESQLKMLSSDGRCKMWDRDADGYGRGEGVAVLVLKRLGAATMHRDPIECIIRNIEINHDGSKAGLTKPNSAAQADLIRKTYHKAGLDIHNPQDRCQFFEAHGTGTAAGDPAEAEAIYQAFSLEKQAWSDNHMYVGSIKTVIGHTESTAGIAGIMKASLSIQNGRIPPNLHLHNINPAISPISGALEVPTRLVDWPQQSRRASVNSFGFGGANAHVILEGVEVWRDPVVKKAAAQTFTPLVFSAQSKASLVATLRVFSEYLDREPNVNLVDLSWTLRNRRSKFRWRVAFTATNVSSLQEQINETIAKSHHNPGALMEISSTQRRVLGVFTGQGAQYARMGAALLEKSGYCAEIVGELEREMASLPPDDRPSWSIREELLKDGANTRINDPEISQTLCAVVQIVLVRLLARLGIEFSAVVGHSSGEIGAAFAAGCLSMRDSLLLAYFRGRYAKHACGLSGGPGAMLAVGTSQQDAAELCDMEEFRGRVVVAASNSTSSVTLAGDEEQIEQIRIIFEDEGKFCRRLKVDVAYHSHHMLPCSKIYREAIERHGIAGKGSRMGPRWYSSVLPTSGIPHLCSDYWIQNMLQPVLFHQAVSRAVSEMGCDMVVEIGPHPSLKSPTMKTIQFIKSPRDFQDVVHLGTLQREKCATDAISETLASLWVHNTQCNIDLDWYEKQMTEGHEFAVVVDLPSYQWNHEHPLPDEKSRYLRALYHRTGKYHPLLGRLCPTSSDTHLLWRNIVRLSQIPWLKGHQLQGQVIFPATGYLVTAIEAVACILSENEQARLIELHDVQFHQAMVFSETDEGVEVLFQLDKLSRESGSIVSARFIYSAAIGAQGNMKVIASGLATVEVGRAESEILPPRQTPSTSMSMVDLDMFYRYLQNLGYDYSDQFRLLDDLERCSGFAAGKVYPPDSEEAMEAPYRVHPAVLDAGIQVLLLAYSYPWDGRLRSIHVPTTVDIVRINPAACDAITQPGVPFSIDSRLAPPDHGLAAHITGDVEIYRGSSKCAAIQLGGVTAKPLTAATAADDRQLVFSETWWPQEPDATGVDTDEPSERVDDMARCLERASIFYLRRLRDEITYRPLEAPSSLATSYLNYADYIVSLVGVGLHPWVTIDDKIDRLEDILAATAPYSEYPEVKLVHAIGDNIDRVLRGEIHSLEILAADGLLDKYYEHGEPMRTTNQWLSRVVEQVSRKYPHINVLEVGAGTGSATKAVLSRIEERFASYTFTDVSSGYFGGAEGLFSTCQDKASMKVLDISRDIEAQGFAPHSYDLVIACHVLHVTPCLEDTLRNIRSLIKPGGYLILSELTSNDISRVAFIFGALSSWWAGRDEGRVLGPNVSAVQWDSLLRKTGFSGVDSIAGERHNSAYACTVMVAQAIDEQVEFLRHPLWAPSRPISGLPIPQLILLGGASLTTASLVGNLCQIVSPLSQRVLTFQTLQDVQYDALHPEAVILCMIELDAPLFANVNDGCFQSLKNMLLKPRRLLWVAEGSGKADKYSAMTLAFIRSACWEIPDMRFQFLRWDHARLTNPSNIAEYLLKFACLTSRTQKAKDKLLWSCETEVRINVRLQAHIPRLEPAKTANERYNSSVRKITRHVSSSPVQRVGLHLQHGRHVFAVCGDQSLIHRDSEQVELVVELSTMWPLRYADGQLFLVLGCLTGKATTYLTLTPSVASHLVIPQHQLVEYKIPEGHTKVSALGYIVAHLLAAAILDGIECGKSLLVHNSPRPLGEILQRIAAERKVTLTLTTSEAEKDIPESWIHIPPYSRPLQIKTTLPPNVDRIVDLTVDKEVAQNGILGCIHKQCTVWDLGTLLGDDTSNWIKTKAYANPDVLRLATHQACSSDSPFDISLISSAVITPKQLVDKPQPLAPFTLLDWIADKIIPVGVTTAGSQVTFRGDRTYWLAGISGSLSASLCEWMISRGARYIVISSRQPRINPLWLDRMKRLGATVLPFANDITDYGRVQELYQTILKELPPVAGVAHGAMVLRDRPLRDMTHDDLYTVLAPKVTGSQNLDSLFWDKPLEFFILLSSVVSVVGHASQANYAAANGFLDALASYRRQRGLCASTINLGVIAGSDVVSGRSGASLLTALLSRRFMGLSESDFHEAFAEAIALGKADSSSGSSVITGISLVNEGDKNNTFVPVWTKEPKFSSLVIDGGSSQAGTAKRRDGNSIESQLRKAKTDEDVRAVIMGTICSRLRQILQVSSDMDITSSTRTDQLGLDSLIAVDLKSWLSKTYRVDIPTLKIMAGMEIGELVRLTMDSIDHRSEESLEGDTISSSAEDLVEETPPGSSLLGNSDDRTSMTPDLFPETMCTTEGVSNASSGEQFIQSRMNNNGSALASITHVSTAHAQREEGLTGVCSVSTDDQYEVLRSGGLSSSQSMFWFIDSLMEEKTTLNHTLLYRIQGPLDVANLERALNVVAMRHEVLHSRIRYDEKTQEMIQEVLRKQLVFLEKRQVQDTCEVDTMYNELHRYVYDPESGHAFRMIYISSCSEDSFLLIGYHHLIVDGSSHAIIMRDLQDAYRGRPLTTKPVQFLDYVQEEQEKRASRVWSEDIIYWKGVLDPVPEPLPVFRSRVSTRPLLKQYDMHRVEYTLPGDLHSELSRLAVANRATPFHVYLAAFEVLLFRFLGVHDLCIGTGDANRWDAGKTDCVGPYINLVPLRFQVDKDMTFASVLKATRNTTYDCLQHAQVPFQVLLNELRISRSAAHSPVFQAFLDYRLAPETDGLFGDRHIDLERWDIAQLGYDFMIDVVPHPTRGMSIAIHVQKSLYGEVEARMLAKGYEDIIKEIVAAPGRSIERQWKFRADDINEACELGRGPSAASSWPTTIPHRIDTIAKYHGSRTAVREASGGTVTYSELLARVDSIALAMVNSGLVRGAPVAVYQEPSIESIASTLAILKVGGVYLPLDLSVPPGRLATMVQSVNPRIVLVHDATLGRERNLFLAQSVPTINVSNVRQLGQTCGSRAFSNGPAVILHTSGTTGVPKGVLLTHANLRNHMEFSMPLADIRPEHVFLNQSACSFDLSLAQILGPLCYGATVCVAQREVRYDPAEMTHLIHRERITHTLATPSEYRSWLKCAGLEDLQESTWVTALVAGEPVTQDLLENFRLLAKDNLRLYNLYGPCETTIWSTATELEYSIPGQYAQGVPVGRPGYNEWIYIVDELLQLQPVGLPGEVIISGAGVAEGYVNLDDENKAKFVEDTFHSSKVENQTMYRTGDRGRLLENGQLVLEGRVAGDTMVKLHGVRIDLQDVEKSVLRVGGGALVDVAASIRQGSGPGSAHLVAHVVFCKSDPMSQGPHQFLRQLRHRLDLPSTMCPTMIPIEQLPRTVSGKLDRAAVKNLLVQSSSPSENDVGGLSKLQARMKQLWLSVIPAELVRAEDIDQETDFFHVGGNSMLLIDLHRSVTNEFHSSISLLQLFQHSTLEGMSLLLSPNGNESSTSDTIERGPDTIDWNKETAPLVHDVPWREMAVNPPSPLPRTIVLTGATGLLGERLLEVLDRHPQVGTIICVAVRTLKARQEQLKKFRKVEYIEGDLALPLLGLDEPTACRVFTDADAVIHNGADTSQAKSYTTLRPVNLQSTKELASLCARRRIPLHYVSTASVLLLGGQVGQDKHITHFTPPTSGAFGYVSSKWASECYLHKVNQEFDLPVFIYRPTQLVPSNESNWGQTSFGQVLLDYVQRLQKVPDIPSILETLSFVPTDRVARAVVGSVLGNNRGKSLVFPLESDDKPIAILSNKEKNLPTIALSEWIQHSENIGMSSAVAAMFRQIEEHMDLLGA</sequence>
<keyword evidence="9" id="KW-0560">Oxidoreductase</keyword>
<dbReference type="OMA" id="HRERITH"/>
<dbReference type="InterPro" id="IPR036736">
    <property type="entry name" value="ACP-like_sf"/>
</dbReference>
<accession>A0A100IJR0</accession>
<dbReference type="Gene3D" id="3.30.300.30">
    <property type="match status" value="1"/>
</dbReference>
<dbReference type="Gene3D" id="3.30.559.30">
    <property type="entry name" value="Nonribosomal peptide synthetase, condensation domain"/>
    <property type="match status" value="1"/>
</dbReference>
<evidence type="ECO:0000256" key="8">
    <source>
        <dbReference type="ARBA" id="ARBA00022741"/>
    </source>
</evidence>
<dbReference type="InterPro" id="IPR013968">
    <property type="entry name" value="PKS_KR"/>
</dbReference>
<dbReference type="SUPFAM" id="SSF52151">
    <property type="entry name" value="FabD/lysophospholipase-like"/>
    <property type="match status" value="1"/>
</dbReference>
<name>A0A100IJR0_ASPNG</name>
<gene>
    <name evidence="17" type="ORF">ABL_05168</name>
</gene>
<evidence type="ECO:0000256" key="1">
    <source>
        <dbReference type="ARBA" id="ARBA00008072"/>
    </source>
</evidence>
<evidence type="ECO:0000256" key="9">
    <source>
        <dbReference type="ARBA" id="ARBA00023002"/>
    </source>
</evidence>
<dbReference type="Pfam" id="PF07993">
    <property type="entry name" value="NAD_binding_4"/>
    <property type="match status" value="1"/>
</dbReference>
<dbReference type="InterPro" id="IPR050091">
    <property type="entry name" value="PKS_NRPS_Biosynth_Enz"/>
</dbReference>
<dbReference type="SUPFAM" id="SSF52777">
    <property type="entry name" value="CoA-dependent acyltransferases"/>
    <property type="match status" value="2"/>
</dbReference>
<dbReference type="Pfam" id="PF23297">
    <property type="entry name" value="ACP_SdgA_C"/>
    <property type="match status" value="1"/>
</dbReference>
<dbReference type="Pfam" id="PF02801">
    <property type="entry name" value="Ketoacyl-synt_C"/>
    <property type="match status" value="1"/>
</dbReference>
<evidence type="ECO:0000256" key="11">
    <source>
        <dbReference type="ARBA" id="ARBA00029443"/>
    </source>
</evidence>
<dbReference type="InterPro" id="IPR020843">
    <property type="entry name" value="ER"/>
</dbReference>
<dbReference type="SUPFAM" id="SSF50129">
    <property type="entry name" value="GroES-like"/>
    <property type="match status" value="1"/>
</dbReference>
<dbReference type="InterPro" id="IPR014030">
    <property type="entry name" value="Ketoacyl_synth_N"/>
</dbReference>
<dbReference type="Pfam" id="PF00668">
    <property type="entry name" value="Condensation"/>
    <property type="match status" value="1"/>
</dbReference>
<proteinExistence type="inferred from homology"/>
<dbReference type="InterPro" id="IPR018201">
    <property type="entry name" value="Ketoacyl_synth_AS"/>
</dbReference>
<evidence type="ECO:0000256" key="13">
    <source>
        <dbReference type="SAM" id="MobiDB-lite"/>
    </source>
</evidence>
<dbReference type="VEuPathDB" id="FungiDB:ASPNIDRAFT2_1081788"/>
<dbReference type="InterPro" id="IPR020807">
    <property type="entry name" value="PKS_DH"/>
</dbReference>
<evidence type="ECO:0000259" key="16">
    <source>
        <dbReference type="PROSITE" id="PS52019"/>
    </source>
</evidence>
<dbReference type="SMART" id="SM00826">
    <property type="entry name" value="PKS_DH"/>
    <property type="match status" value="1"/>
</dbReference>
<evidence type="ECO:0000256" key="6">
    <source>
        <dbReference type="ARBA" id="ARBA00022679"/>
    </source>
</evidence>
<dbReference type="CDD" id="cd19532">
    <property type="entry name" value="C_PKS-NRPS"/>
    <property type="match status" value="1"/>
</dbReference>
<evidence type="ECO:0000259" key="14">
    <source>
        <dbReference type="PROSITE" id="PS50075"/>
    </source>
</evidence>
<dbReference type="InterPro" id="IPR016036">
    <property type="entry name" value="Malonyl_transacylase_ACP-bd"/>
</dbReference>
<dbReference type="InterPro" id="IPR009081">
    <property type="entry name" value="PP-bd_ACP"/>
</dbReference>
<dbReference type="GO" id="GO:0004312">
    <property type="term" value="F:fatty acid synthase activity"/>
    <property type="evidence" value="ECO:0007669"/>
    <property type="project" value="TreeGrafter"/>
</dbReference>
<dbReference type="InterPro" id="IPR045851">
    <property type="entry name" value="AMP-bd_C_sf"/>
</dbReference>
<dbReference type="InterPro" id="IPR029063">
    <property type="entry name" value="SAM-dependent_MTases_sf"/>
</dbReference>
<dbReference type="Gene3D" id="1.10.1200.10">
    <property type="entry name" value="ACP-like"/>
    <property type="match status" value="2"/>
</dbReference>
<dbReference type="Pfam" id="PF00109">
    <property type="entry name" value="ketoacyl-synt"/>
    <property type="match status" value="1"/>
</dbReference>
<dbReference type="PROSITE" id="PS00606">
    <property type="entry name" value="KS3_1"/>
    <property type="match status" value="1"/>
</dbReference>
<dbReference type="GO" id="GO:0008168">
    <property type="term" value="F:methyltransferase activity"/>
    <property type="evidence" value="ECO:0007669"/>
    <property type="project" value="UniProtKB-KW"/>
</dbReference>
<dbReference type="VEuPathDB" id="FungiDB:M747DRAFT_292794"/>
<evidence type="ECO:0000256" key="7">
    <source>
        <dbReference type="ARBA" id="ARBA00022737"/>
    </source>
</evidence>
<dbReference type="CDD" id="cd08249">
    <property type="entry name" value="enoyl_reductase_like"/>
    <property type="match status" value="1"/>
</dbReference>
<dbReference type="InterPro" id="IPR013217">
    <property type="entry name" value="Methyltransf_12"/>
</dbReference>
<evidence type="ECO:0000256" key="10">
    <source>
        <dbReference type="ARBA" id="ARBA00023268"/>
    </source>
</evidence>
<dbReference type="InterPro" id="IPR049552">
    <property type="entry name" value="PKS_DH_N"/>
</dbReference>
<feature type="active site" description="Proton acceptor; for dehydratase activity" evidence="12">
    <location>
        <position position="1333"/>
    </location>
</feature>
<dbReference type="VEuPathDB" id="FungiDB:ASPNIDRAFT2_1170655"/>
<dbReference type="GO" id="GO:0006633">
    <property type="term" value="P:fatty acid biosynthetic process"/>
    <property type="evidence" value="ECO:0007669"/>
    <property type="project" value="InterPro"/>
</dbReference>
<dbReference type="InterPro" id="IPR049900">
    <property type="entry name" value="PKS_mFAS_DH"/>
</dbReference>
<dbReference type="Pfam" id="PF21089">
    <property type="entry name" value="PKS_DH_N"/>
    <property type="match status" value="1"/>
</dbReference>
<dbReference type="SMART" id="SM00825">
    <property type="entry name" value="PKS_KS"/>
    <property type="match status" value="1"/>
</dbReference>
<dbReference type="CDD" id="cd05930">
    <property type="entry name" value="A_NRPS"/>
    <property type="match status" value="1"/>
</dbReference>
<dbReference type="GO" id="GO:0000166">
    <property type="term" value="F:nucleotide binding"/>
    <property type="evidence" value="ECO:0007669"/>
    <property type="project" value="UniProtKB-KW"/>
</dbReference>
<dbReference type="Pfam" id="PF08659">
    <property type="entry name" value="KR"/>
    <property type="match status" value="1"/>
</dbReference>
<keyword evidence="8" id="KW-0547">Nucleotide-binding</keyword>
<feature type="domain" description="PKS/mFAS DH" evidence="16">
    <location>
        <begin position="1301"/>
        <end position="1607"/>
    </location>
</feature>
<dbReference type="InterPro" id="IPR013154">
    <property type="entry name" value="ADH-like_N"/>
</dbReference>
<dbReference type="SUPFAM" id="SSF53901">
    <property type="entry name" value="Thiolase-like"/>
    <property type="match status" value="1"/>
</dbReference>
<feature type="active site" description="Proton donor; for dehydratase activity" evidence="12">
    <location>
        <position position="1511"/>
    </location>
</feature>
<dbReference type="VEuPathDB" id="FungiDB:ATCC64974_25750"/>
<dbReference type="PROSITE" id="PS52019">
    <property type="entry name" value="PKS_MFAS_DH"/>
    <property type="match status" value="1"/>
</dbReference>
<dbReference type="SUPFAM" id="SSF56801">
    <property type="entry name" value="Acetyl-CoA synthetase-like"/>
    <property type="match status" value="1"/>
</dbReference>
<evidence type="ECO:0000256" key="4">
    <source>
        <dbReference type="ARBA" id="ARBA00022598"/>
    </source>
</evidence>
<dbReference type="InterPro" id="IPR020841">
    <property type="entry name" value="PKS_Beta-ketoAc_synthase_dom"/>
</dbReference>
<dbReference type="FunFam" id="3.40.47.10:FF:000019">
    <property type="entry name" value="Polyketide synthase type I"/>
    <property type="match status" value="1"/>
</dbReference>
<dbReference type="SUPFAM" id="SSF55048">
    <property type="entry name" value="Probable ACP-binding domain of malonyl-CoA ACP transacylase"/>
    <property type="match status" value="1"/>
</dbReference>
<dbReference type="InterPro" id="IPR032821">
    <property type="entry name" value="PKS_assoc"/>
</dbReference>
<dbReference type="InterPro" id="IPR036291">
    <property type="entry name" value="NAD(P)-bd_dom_sf"/>
</dbReference>
<dbReference type="EMBL" id="BCMY01000007">
    <property type="protein sequence ID" value="GAQ42507.1"/>
    <property type="molecule type" value="Genomic_DNA"/>
</dbReference>
<feature type="region of interest" description="Disordered" evidence="13">
    <location>
        <begin position="4008"/>
        <end position="4028"/>
    </location>
</feature>
<dbReference type="InterPro" id="IPR049551">
    <property type="entry name" value="PKS_DH_C"/>
</dbReference>
<dbReference type="OrthoDB" id="329835at2759"/>
<dbReference type="Pfam" id="PF00698">
    <property type="entry name" value="Acyl_transf_1"/>
    <property type="match status" value="1"/>
</dbReference>
<feature type="domain" description="Carrier" evidence="14">
    <location>
        <begin position="2769"/>
        <end position="2844"/>
    </location>
</feature>
<dbReference type="InterPro" id="IPR011032">
    <property type="entry name" value="GroES-like_sf"/>
</dbReference>
<dbReference type="PROSITE" id="PS50075">
    <property type="entry name" value="CARRIER"/>
    <property type="match status" value="2"/>
</dbReference>
<evidence type="ECO:0000313" key="18">
    <source>
        <dbReference type="Proteomes" id="UP000068243"/>
    </source>
</evidence>
<dbReference type="CDD" id="cd00833">
    <property type="entry name" value="PKS"/>
    <property type="match status" value="1"/>
</dbReference>
<dbReference type="InterPro" id="IPR042099">
    <property type="entry name" value="ANL_N_sf"/>
</dbReference>
<dbReference type="InterPro" id="IPR023213">
    <property type="entry name" value="CAT-like_dom_sf"/>
</dbReference>
<dbReference type="Gene3D" id="3.10.129.110">
    <property type="entry name" value="Polyketide synthase dehydratase"/>
    <property type="match status" value="1"/>
</dbReference>
<dbReference type="InterPro" id="IPR020845">
    <property type="entry name" value="AMP-binding_CS"/>
</dbReference>
<dbReference type="InterPro" id="IPR047122">
    <property type="entry name" value="Trans-enoyl_RdTase-like"/>
</dbReference>
<evidence type="ECO:0000256" key="12">
    <source>
        <dbReference type="PROSITE-ProRule" id="PRU01363"/>
    </source>
</evidence>
<feature type="compositionally biased region" description="Polar residues" evidence="13">
    <location>
        <begin position="4008"/>
        <end position="4020"/>
    </location>
</feature>
<evidence type="ECO:0000259" key="15">
    <source>
        <dbReference type="PROSITE" id="PS52004"/>
    </source>
</evidence>
<keyword evidence="5" id="KW-0489">Methyltransferase</keyword>
<feature type="region of interest" description="N-terminal hotdog fold" evidence="12">
    <location>
        <begin position="1301"/>
        <end position="1435"/>
    </location>
</feature>
<dbReference type="InterPro" id="IPR016035">
    <property type="entry name" value="Acyl_Trfase/lysoPLipase"/>
</dbReference>
<evidence type="ECO:0000256" key="3">
    <source>
        <dbReference type="ARBA" id="ARBA00022553"/>
    </source>
</evidence>
<dbReference type="InterPro" id="IPR042104">
    <property type="entry name" value="PKS_dehydratase_sf"/>
</dbReference>
<dbReference type="InterPro" id="IPR057326">
    <property type="entry name" value="KR_dom"/>
</dbReference>
<dbReference type="SUPFAM" id="SSF53335">
    <property type="entry name" value="S-adenosyl-L-methionine-dependent methyltransferases"/>
    <property type="match status" value="1"/>
</dbReference>
<dbReference type="GO" id="GO:0016651">
    <property type="term" value="F:oxidoreductase activity, acting on NAD(P)H"/>
    <property type="evidence" value="ECO:0007669"/>
    <property type="project" value="InterPro"/>
</dbReference>
<dbReference type="SUPFAM" id="SSF47336">
    <property type="entry name" value="ACP-like"/>
    <property type="match status" value="2"/>
</dbReference>
<dbReference type="Gene3D" id="3.40.366.10">
    <property type="entry name" value="Malonyl-Coenzyme A Acyl Carrier Protein, domain 2"/>
    <property type="match status" value="1"/>
</dbReference>
<dbReference type="SMART" id="SM00827">
    <property type="entry name" value="PKS_AT"/>
    <property type="match status" value="1"/>
</dbReference>
<dbReference type="PROSITE" id="PS52004">
    <property type="entry name" value="KS3_2"/>
    <property type="match status" value="1"/>
</dbReference>
<dbReference type="PROSITE" id="PS00455">
    <property type="entry name" value="AMP_BINDING"/>
    <property type="match status" value="1"/>
</dbReference>
<dbReference type="Pfam" id="PF08242">
    <property type="entry name" value="Methyltransf_12"/>
    <property type="match status" value="1"/>
</dbReference>
<dbReference type="Gene3D" id="3.40.47.10">
    <property type="match status" value="1"/>
</dbReference>
<comment type="similarity">
    <text evidence="11">In the C-terminal section; belongs to the NRP synthetase family.</text>
</comment>
<dbReference type="InterPro" id="IPR016039">
    <property type="entry name" value="Thiolase-like"/>
</dbReference>
<dbReference type="Proteomes" id="UP000068243">
    <property type="component" value="Unassembled WGS sequence"/>
</dbReference>
<dbReference type="Gene3D" id="3.40.50.720">
    <property type="entry name" value="NAD(P)-binding Rossmann-like Domain"/>
    <property type="match status" value="3"/>
</dbReference>
<protein>
    <submittedName>
        <fullName evidence="17">Beta-ketoacyl synthase domain-containing protein</fullName>
    </submittedName>
</protein>
<dbReference type="InterPro" id="IPR013120">
    <property type="entry name" value="FAR_NAD-bd"/>
</dbReference>
<comment type="similarity">
    <text evidence="1">Belongs to the zinc-containing alcohol dehydrogenase family.</text>
</comment>
<dbReference type="Pfam" id="PF14765">
    <property type="entry name" value="PS-DH"/>
    <property type="match status" value="1"/>
</dbReference>
<dbReference type="InterPro" id="IPR000873">
    <property type="entry name" value="AMP-dep_synth/lig_dom"/>
</dbReference>
<dbReference type="GO" id="GO:0016874">
    <property type="term" value="F:ligase activity"/>
    <property type="evidence" value="ECO:0007669"/>
    <property type="project" value="UniProtKB-KW"/>
</dbReference>
<keyword evidence="6" id="KW-0808">Transferase</keyword>
<feature type="domain" description="Carrier" evidence="14">
    <location>
        <begin position="3933"/>
        <end position="4013"/>
    </location>
</feature>
<feature type="region of interest" description="C-terminal hotdog fold" evidence="12">
    <location>
        <begin position="1450"/>
        <end position="1607"/>
    </location>
</feature>
<dbReference type="VEuPathDB" id="FungiDB:M747DRAFT_367317"/>
<reference evidence="18" key="1">
    <citation type="journal article" date="2016" name="Genome Announc.">
        <title>Draft genome sequence of Aspergillus niger strain An76.</title>
        <authorList>
            <person name="Gong W."/>
            <person name="Cheng Z."/>
            <person name="Zhang H."/>
            <person name="Liu L."/>
            <person name="Gao P."/>
            <person name="Wang L."/>
        </authorList>
    </citation>
    <scope>NUCLEOTIDE SEQUENCE [LARGE SCALE GENOMIC DNA]</scope>
    <source>
        <strain evidence="18">An76</strain>
    </source>
</reference>
<organism evidence="17 18">
    <name type="scientific">Aspergillus niger</name>
    <dbReference type="NCBI Taxonomy" id="5061"/>
    <lineage>
        <taxon>Eukaryota</taxon>
        <taxon>Fungi</taxon>
        <taxon>Dikarya</taxon>
        <taxon>Ascomycota</taxon>
        <taxon>Pezizomycotina</taxon>
        <taxon>Eurotiomycetes</taxon>
        <taxon>Eurotiomycetidae</taxon>
        <taxon>Eurotiales</taxon>
        <taxon>Aspergillaceae</taxon>
        <taxon>Aspergillus</taxon>
        <taxon>Aspergillus subgen. Circumdati</taxon>
    </lineage>
</organism>